<reference evidence="14" key="1">
    <citation type="journal article" date="2012" name="MBio">
        <title>Comparative genome analysis of Trichophyton rubrum and related dermatophytes reveals candidate genes involved in infection.</title>
        <authorList>
            <person name="Martinez D.A."/>
            <person name="Oliver B.G."/>
            <person name="Graeser Y."/>
            <person name="Goldberg J.M."/>
            <person name="Li W."/>
            <person name="Martinez-Rossi N.M."/>
            <person name="Monod M."/>
            <person name="Shelest E."/>
            <person name="Barton R.C."/>
            <person name="Birch E."/>
            <person name="Brakhage A.A."/>
            <person name="Chen Z."/>
            <person name="Gurr S.J."/>
            <person name="Heiman D."/>
            <person name="Heitman J."/>
            <person name="Kosti I."/>
            <person name="Rossi A."/>
            <person name="Saif S."/>
            <person name="Samalova M."/>
            <person name="Saunders C.W."/>
            <person name="Shea T."/>
            <person name="Summerbell R.C."/>
            <person name="Xu J."/>
            <person name="Young S."/>
            <person name="Zeng Q."/>
            <person name="Birren B.W."/>
            <person name="Cuomo C.A."/>
            <person name="White T.C."/>
        </authorList>
    </citation>
    <scope>NUCLEOTIDE SEQUENCE [LARGE SCALE GENOMIC DNA]</scope>
    <source>
        <strain evidence="14">ATCC MYA-4604 / CBS 118893</strain>
    </source>
</reference>
<dbReference type="GeneID" id="10025043"/>
<feature type="transmembrane region" description="Helical" evidence="10">
    <location>
        <begin position="542"/>
        <end position="561"/>
    </location>
</feature>
<dbReference type="InParanoid" id="E4V4Q2"/>
<dbReference type="eggNOG" id="ENOG502QPSA">
    <property type="taxonomic scope" value="Eukaryota"/>
</dbReference>
<evidence type="ECO:0000256" key="5">
    <source>
        <dbReference type="ARBA" id="ARBA00022958"/>
    </source>
</evidence>
<dbReference type="EMBL" id="DS989829">
    <property type="protein sequence ID" value="EFR04976.1"/>
    <property type="molecule type" value="Genomic_DNA"/>
</dbReference>
<dbReference type="GO" id="GO:0015079">
    <property type="term" value="F:potassium ion transmembrane transporter activity"/>
    <property type="evidence" value="ECO:0007669"/>
    <property type="project" value="InterPro"/>
</dbReference>
<feature type="transmembrane region" description="Helical" evidence="10">
    <location>
        <begin position="452"/>
        <end position="476"/>
    </location>
</feature>
<dbReference type="InterPro" id="IPR053951">
    <property type="entry name" value="K_trans_N"/>
</dbReference>
<keyword evidence="5" id="KW-0630">Potassium</keyword>
<dbReference type="PANTHER" id="PTHR30540:SF83">
    <property type="entry name" value="K+ POTASSIUM TRANSPORTER"/>
    <property type="match status" value="1"/>
</dbReference>
<evidence type="ECO:0000259" key="12">
    <source>
        <dbReference type="Pfam" id="PF22776"/>
    </source>
</evidence>
<evidence type="ECO:0000256" key="3">
    <source>
        <dbReference type="ARBA" id="ARBA00022538"/>
    </source>
</evidence>
<keyword evidence="3" id="KW-0633">Potassium transport</keyword>
<evidence type="ECO:0000259" key="11">
    <source>
        <dbReference type="Pfam" id="PF02705"/>
    </source>
</evidence>
<dbReference type="OrthoDB" id="504708at2759"/>
<dbReference type="Pfam" id="PF02705">
    <property type="entry name" value="K_trans"/>
    <property type="match status" value="1"/>
</dbReference>
<evidence type="ECO:0000313" key="14">
    <source>
        <dbReference type="Proteomes" id="UP000002669"/>
    </source>
</evidence>
<name>E4V4Q2_ARTGP</name>
<evidence type="ECO:0000256" key="7">
    <source>
        <dbReference type="ARBA" id="ARBA00023065"/>
    </source>
</evidence>
<sequence>MAEGYVPVDNDDDDDSHSIRSAHVAPDDHTIEQGFENNPVSASVLIGSGISLHPDHGINGAPSSSLLYTCARESESDTLLEHHSHVPQQHGWASLWLAYQSIGAIYGDIGTSPLYVFSATFSSQPVLIDLIGVLSLIIWALLLIATIKYVGIVLCANDNGEGGSFALLSIIRRHVHLDWRDAKAKLEDDWRDVKMDDTLGFNGYVKRWLANSSVAKRAITVLAVLGVCMVMSDSVLTPAQSILGAVQGIQIAAPDVPSRTIVGITCALIVILFALQPIGTSKLSNYFAPIVTIWLLCNTVFGLINLALYDHTVLKAFSPTHAISFLLRNGFSGWRSLGGVLLSFTGVEALFADLGAFSARAIRFSWLCFALPCLLIIYSGQAAYISEHLDAFENPLFKSVPPGLYWPTLVLSMITSIIASQAMLTGSFQLISQAVRLGYLPKLTRVHTSKRIASQIYIPLANWFMMACALAVTIVYQNTTRLGNAYGVCVVGVSFITTWLVTLVAIVVWNVHYLIVIPISLFIGLADTLFLSAALAKVPSGGWFTLVLAAVLTTTLLVWSYGEGSKWAARKDERISQAVVYPNQNGQLILREEGVDQPVKKIKGIGVFLTDHDAGSPSVFKHFVHKFESIHEISILLHVKRVLQYTVADERRFTLRQTGIQGLFHVTLQYGYGDIVSWNSFERDILSELGTITPACRDDHGIESPTLSPIAEEPTAIPLTTKRPSTKSITYIVGKDKIYLLPTSNFVRRVFLWAFIHLKNREKTKLDHLNVPVDRLLEIKFSKGI</sequence>
<keyword evidence="6 10" id="KW-1133">Transmembrane helix</keyword>
<feature type="transmembrane region" description="Helical" evidence="10">
    <location>
        <begin position="287"/>
        <end position="309"/>
    </location>
</feature>
<evidence type="ECO:0000256" key="6">
    <source>
        <dbReference type="ARBA" id="ARBA00022989"/>
    </source>
</evidence>
<feature type="transmembrane region" description="Helical" evidence="10">
    <location>
        <begin position="513"/>
        <end position="536"/>
    </location>
</feature>
<feature type="transmembrane region" description="Helical" evidence="10">
    <location>
        <begin position="364"/>
        <end position="384"/>
    </location>
</feature>
<evidence type="ECO:0000313" key="13">
    <source>
        <dbReference type="EMBL" id="EFR04976.1"/>
    </source>
</evidence>
<dbReference type="AlphaFoldDB" id="E4V4Q2"/>
<proteinExistence type="predicted"/>
<organism evidence="14">
    <name type="scientific">Arthroderma gypseum (strain ATCC MYA-4604 / CBS 118893)</name>
    <name type="common">Microsporum gypseum</name>
    <dbReference type="NCBI Taxonomy" id="535722"/>
    <lineage>
        <taxon>Eukaryota</taxon>
        <taxon>Fungi</taxon>
        <taxon>Dikarya</taxon>
        <taxon>Ascomycota</taxon>
        <taxon>Pezizomycotina</taxon>
        <taxon>Eurotiomycetes</taxon>
        <taxon>Eurotiomycetidae</taxon>
        <taxon>Onygenales</taxon>
        <taxon>Arthrodermataceae</taxon>
        <taxon>Nannizzia</taxon>
    </lineage>
</organism>
<dbReference type="VEuPathDB" id="FungiDB:MGYG_07978"/>
<dbReference type="InterPro" id="IPR003855">
    <property type="entry name" value="K+_transporter"/>
</dbReference>
<dbReference type="NCBIfam" id="TIGR00794">
    <property type="entry name" value="kup"/>
    <property type="match status" value="1"/>
</dbReference>
<feature type="transmembrane region" description="Helical" evidence="10">
    <location>
        <begin position="334"/>
        <end position="352"/>
    </location>
</feature>
<evidence type="ECO:0000256" key="2">
    <source>
        <dbReference type="ARBA" id="ARBA00022448"/>
    </source>
</evidence>
<feature type="transmembrane region" description="Helical" evidence="10">
    <location>
        <begin position="256"/>
        <end position="275"/>
    </location>
</feature>
<keyword evidence="4 10" id="KW-0812">Transmembrane</keyword>
<feature type="transmembrane region" description="Helical" evidence="10">
    <location>
        <begin position="126"/>
        <end position="147"/>
    </location>
</feature>
<keyword evidence="8 10" id="KW-0472">Membrane</keyword>
<evidence type="ECO:0000256" key="9">
    <source>
        <dbReference type="SAM" id="MobiDB-lite"/>
    </source>
</evidence>
<dbReference type="HOGENOM" id="CLU_008142_4_0_1"/>
<evidence type="ECO:0000256" key="8">
    <source>
        <dbReference type="ARBA" id="ARBA00023136"/>
    </source>
</evidence>
<dbReference type="GO" id="GO:0016020">
    <property type="term" value="C:membrane"/>
    <property type="evidence" value="ECO:0007669"/>
    <property type="project" value="UniProtKB-SubCell"/>
</dbReference>
<evidence type="ECO:0000256" key="1">
    <source>
        <dbReference type="ARBA" id="ARBA00004141"/>
    </source>
</evidence>
<feature type="transmembrane region" description="Helical" evidence="10">
    <location>
        <begin position="404"/>
        <end position="431"/>
    </location>
</feature>
<keyword evidence="2" id="KW-0813">Transport</keyword>
<feature type="transmembrane region" description="Helical" evidence="10">
    <location>
        <begin position="214"/>
        <end position="236"/>
    </location>
</feature>
<evidence type="ECO:0000256" key="10">
    <source>
        <dbReference type="SAM" id="Phobius"/>
    </source>
</evidence>
<feature type="transmembrane region" description="Helical" evidence="10">
    <location>
        <begin position="482"/>
        <end position="506"/>
    </location>
</feature>
<gene>
    <name evidence="13" type="ORF">MGYG_07978</name>
</gene>
<protein>
    <submittedName>
        <fullName evidence="13">Potassium uptake protein</fullName>
    </submittedName>
</protein>
<dbReference type="OMA" id="VTFITTC"/>
<dbReference type="STRING" id="535722.E4V4Q2"/>
<keyword evidence="7" id="KW-0406">Ion transport</keyword>
<evidence type="ECO:0000256" key="4">
    <source>
        <dbReference type="ARBA" id="ARBA00022692"/>
    </source>
</evidence>
<dbReference type="RefSeq" id="XP_003169811.1">
    <property type="nucleotide sequence ID" value="XM_003169763.1"/>
</dbReference>
<dbReference type="Proteomes" id="UP000002669">
    <property type="component" value="Unassembled WGS sequence"/>
</dbReference>
<dbReference type="InterPro" id="IPR053952">
    <property type="entry name" value="K_trans_C"/>
</dbReference>
<accession>E4V4Q2</accession>
<comment type="subcellular location">
    <subcellularLocation>
        <location evidence="1">Membrane</location>
        <topology evidence="1">Multi-pass membrane protein</topology>
    </subcellularLocation>
</comment>
<dbReference type="Pfam" id="PF22776">
    <property type="entry name" value="K_trans_C"/>
    <property type="match status" value="1"/>
</dbReference>
<feature type="domain" description="K+ potassium transporter C-terminal" evidence="12">
    <location>
        <begin position="603"/>
        <end position="783"/>
    </location>
</feature>
<keyword evidence="14" id="KW-1185">Reference proteome</keyword>
<feature type="region of interest" description="Disordered" evidence="9">
    <location>
        <begin position="1"/>
        <end position="20"/>
    </location>
</feature>
<dbReference type="PANTHER" id="PTHR30540">
    <property type="entry name" value="OSMOTIC STRESS POTASSIUM TRANSPORTER"/>
    <property type="match status" value="1"/>
</dbReference>
<feature type="domain" description="K+ potassium transporter integral membrane" evidence="11">
    <location>
        <begin position="97"/>
        <end position="578"/>
    </location>
</feature>